<keyword evidence="1" id="KW-0472">Membrane</keyword>
<evidence type="ECO:0000256" key="1">
    <source>
        <dbReference type="SAM" id="Phobius"/>
    </source>
</evidence>
<keyword evidence="3" id="KW-1185">Reference proteome</keyword>
<evidence type="ECO:0000313" key="2">
    <source>
        <dbReference type="EMBL" id="CCV02421.1"/>
    </source>
</evidence>
<name>A0A068QKD4_9VIRU</name>
<dbReference type="KEGG" id="vg:19738633"/>
<keyword evidence="1" id="KW-0812">Transmembrane</keyword>
<sequence>MDGDGSFINTLVIRNRIQRIELEIEHLSCDSLRYFSSSTGNTGTGVSGVILILFALNLCLKLYSGDKICILEKGKFHKHYKLCLCDIDLSKKSSQTENTLDGPVKAGPKVLDVAFSLRENEEDQRSKCSCLNIDFLIENCLVTSDFVLKHLANIKKKLRNLINFNGKRSIKIKFYQKIYQRVCRNLYV</sequence>
<organism evidence="2 3">
    <name type="scientific">Armadillidium vulgare iridescent virus</name>
    <dbReference type="NCBI Taxonomy" id="72201"/>
    <lineage>
        <taxon>Viruses</taxon>
        <taxon>Varidnaviria</taxon>
        <taxon>Bamfordvirae</taxon>
        <taxon>Nucleocytoviricota</taxon>
        <taxon>Megaviricetes</taxon>
        <taxon>Pimascovirales</taxon>
        <taxon>Pimascovirales incertae sedis</taxon>
        <taxon>Iridoviridae</taxon>
        <taxon>Betairidovirinae</taxon>
        <taxon>Iridovirus</taxon>
        <taxon>Iridovirus armadillidium1</taxon>
        <taxon>Invertebrate iridescent virus 31</taxon>
    </lineage>
</organism>
<accession>A0A068QKD4</accession>
<gene>
    <name evidence="2" type="primary">049R</name>
    <name evidence="2" type="ORF">IIV31_049R</name>
</gene>
<dbReference type="RefSeq" id="YP_009046663.1">
    <property type="nucleotide sequence ID" value="NC_024451.1"/>
</dbReference>
<protein>
    <submittedName>
        <fullName evidence="2">Uncharacterized protein</fullName>
    </submittedName>
</protein>
<evidence type="ECO:0000313" key="3">
    <source>
        <dbReference type="Proteomes" id="UP000114278"/>
    </source>
</evidence>
<dbReference type="Proteomes" id="UP000114278">
    <property type="component" value="Segment"/>
</dbReference>
<reference evidence="2 3" key="1">
    <citation type="journal article" date="2014" name="J. Gen. Virol.">
        <title>Genome sequence of a crustacean iridovirus, IIV31, isolated from the pill bug, Armadillidium vulgare.</title>
        <authorList>
            <person name="Piegu B."/>
            <person name="Guizard S."/>
            <person name="Yeping T."/>
            <person name="Cruaud C."/>
            <person name="Asgari S."/>
            <person name="Bideshi D.K."/>
            <person name="Federici B.A."/>
            <person name="Bigot Y."/>
        </authorList>
    </citation>
    <scope>NUCLEOTIDE SEQUENCE [LARGE SCALE GENOMIC DNA]</scope>
</reference>
<dbReference type="GeneID" id="19738633"/>
<keyword evidence="1" id="KW-1133">Transmembrane helix</keyword>
<dbReference type="EMBL" id="HF920637">
    <property type="protein sequence ID" value="CCV02421.1"/>
    <property type="molecule type" value="Genomic_DNA"/>
</dbReference>
<proteinExistence type="predicted"/>
<feature type="transmembrane region" description="Helical" evidence="1">
    <location>
        <begin position="44"/>
        <end position="63"/>
    </location>
</feature>